<proteinExistence type="predicted"/>
<dbReference type="Gene3D" id="2.80.10.50">
    <property type="match status" value="1"/>
</dbReference>
<dbReference type="AlphaFoldDB" id="A0AAW0C471"/>
<dbReference type="Gene3D" id="2.170.15.10">
    <property type="entry name" value="Proaerolysin, chain A, domain 3"/>
    <property type="match status" value="1"/>
</dbReference>
<dbReference type="Proteomes" id="UP001383192">
    <property type="component" value="Unassembled WGS sequence"/>
</dbReference>
<comment type="caution">
    <text evidence="1">The sequence shown here is derived from an EMBL/GenBank/DDBJ whole genome shotgun (WGS) entry which is preliminary data.</text>
</comment>
<dbReference type="CDD" id="cd23424">
    <property type="entry name" value="beta-trefoil_Ricin_BEL-like"/>
    <property type="match status" value="1"/>
</dbReference>
<dbReference type="SUPFAM" id="SSF56973">
    <property type="entry name" value="Aerolisin/ETX pore-forming domain"/>
    <property type="match status" value="1"/>
</dbReference>
<dbReference type="Pfam" id="PF03318">
    <property type="entry name" value="ETX_MTX2"/>
    <property type="match status" value="1"/>
</dbReference>
<sequence length="315" mass="35587">MSQQELYIPPQGVYFRLVGYVSHQVLFSRTHMEPQVGQHPANEQYDDQFFTLIPGAGNRQGTYAIKGKVTGYVLFSRRHMEPYVGHTSGDGQYDDNWFKFEPGQGQYAKQFRLIMPSVGVALFSRTHMEPYVGNHPQGEVFADQYFSFLFEDMKIDTVDYDLKLGKIISSTPLVLANQTLKNNTNHEQEMSFEVNETATHTSTFEYTLGFAITIGASFKAGVPFVGEAEFSVETSLSNEWKWGEQNEFSKSYTVTFPVKAGPHETVRAISTVNKGDIEVPYTIHLSSKSTGVKVETKGVWRGVSTWDLRHTISNE</sequence>
<evidence type="ECO:0008006" key="3">
    <source>
        <dbReference type="Google" id="ProtNLM"/>
    </source>
</evidence>
<reference evidence="1 2" key="1">
    <citation type="submission" date="2024-01" db="EMBL/GenBank/DDBJ databases">
        <title>A draft genome for a cacao thread blight-causing isolate of Paramarasmius palmivorus.</title>
        <authorList>
            <person name="Baruah I.K."/>
            <person name="Bukari Y."/>
            <person name="Amoako-Attah I."/>
            <person name="Meinhardt L.W."/>
            <person name="Bailey B.A."/>
            <person name="Cohen S.P."/>
        </authorList>
    </citation>
    <scope>NUCLEOTIDE SEQUENCE [LARGE SCALE GENOMIC DNA]</scope>
    <source>
        <strain evidence="1 2">GH-12</strain>
    </source>
</reference>
<evidence type="ECO:0000313" key="1">
    <source>
        <dbReference type="EMBL" id="KAK7033959.1"/>
    </source>
</evidence>
<gene>
    <name evidence="1" type="ORF">VNI00_012586</name>
</gene>
<dbReference type="InterPro" id="IPR004991">
    <property type="entry name" value="Aerolysin-like"/>
</dbReference>
<dbReference type="PANTHER" id="PTHR39244:SF5">
    <property type="entry name" value="NATTERIN-3-LIKE"/>
    <property type="match status" value="1"/>
</dbReference>
<dbReference type="PANTHER" id="PTHR39244">
    <property type="entry name" value="NATTERIN-4"/>
    <property type="match status" value="1"/>
</dbReference>
<dbReference type="InterPro" id="IPR053237">
    <property type="entry name" value="Natterin_C"/>
</dbReference>
<dbReference type="CDD" id="cd20215">
    <property type="entry name" value="PFM_LSL-like"/>
    <property type="match status" value="1"/>
</dbReference>
<accession>A0AAW0C471</accession>
<organism evidence="1 2">
    <name type="scientific">Paramarasmius palmivorus</name>
    <dbReference type="NCBI Taxonomy" id="297713"/>
    <lineage>
        <taxon>Eukaryota</taxon>
        <taxon>Fungi</taxon>
        <taxon>Dikarya</taxon>
        <taxon>Basidiomycota</taxon>
        <taxon>Agaricomycotina</taxon>
        <taxon>Agaricomycetes</taxon>
        <taxon>Agaricomycetidae</taxon>
        <taxon>Agaricales</taxon>
        <taxon>Marasmiineae</taxon>
        <taxon>Marasmiaceae</taxon>
        <taxon>Paramarasmius</taxon>
    </lineage>
</organism>
<name>A0AAW0C471_9AGAR</name>
<keyword evidence="2" id="KW-1185">Reference proteome</keyword>
<evidence type="ECO:0000313" key="2">
    <source>
        <dbReference type="Proteomes" id="UP001383192"/>
    </source>
</evidence>
<protein>
    <recommendedName>
        <fullName evidence="3">Hemolytic lectin LSLb</fullName>
    </recommendedName>
</protein>
<dbReference type="EMBL" id="JAYKXP010000059">
    <property type="protein sequence ID" value="KAK7033959.1"/>
    <property type="molecule type" value="Genomic_DNA"/>
</dbReference>